<evidence type="ECO:0000256" key="5">
    <source>
        <dbReference type="PROSITE-ProRule" id="PRU00076"/>
    </source>
</evidence>
<dbReference type="PANTHER" id="PTHR24050">
    <property type="entry name" value="PA14 DOMAIN-CONTAINING PROTEIN"/>
    <property type="match status" value="1"/>
</dbReference>
<keyword evidence="3" id="KW-0677">Repeat</keyword>
<evidence type="ECO:0000256" key="1">
    <source>
        <dbReference type="ARBA" id="ARBA00022536"/>
    </source>
</evidence>
<dbReference type="SUPFAM" id="SSF57184">
    <property type="entry name" value="Growth factor receptor domain"/>
    <property type="match status" value="1"/>
</dbReference>
<dbReference type="InterPro" id="IPR049883">
    <property type="entry name" value="NOTCH1_EGF-like"/>
</dbReference>
<dbReference type="Gene3D" id="2.10.25.10">
    <property type="entry name" value="Laminin"/>
    <property type="match status" value="3"/>
</dbReference>
<dbReference type="PANTHER" id="PTHR24050:SF19">
    <property type="entry name" value="NEPHRONECTIN"/>
    <property type="match status" value="1"/>
</dbReference>
<dbReference type="Pfam" id="PF07645">
    <property type="entry name" value="EGF_CA"/>
    <property type="match status" value="2"/>
</dbReference>
<gene>
    <name evidence="7" type="ORF">XENOCAPTIV_020620</name>
</gene>
<dbReference type="InterPro" id="IPR000742">
    <property type="entry name" value="EGF"/>
</dbReference>
<dbReference type="PROSITE" id="PS01187">
    <property type="entry name" value="EGF_CA"/>
    <property type="match status" value="1"/>
</dbReference>
<dbReference type="PROSITE" id="PS00010">
    <property type="entry name" value="ASX_HYDROXYL"/>
    <property type="match status" value="1"/>
</dbReference>
<comment type="caution">
    <text evidence="5">Lacks conserved residue(s) required for the propagation of feature annotation.</text>
</comment>
<reference evidence="7 8" key="1">
    <citation type="submission" date="2021-06" db="EMBL/GenBank/DDBJ databases">
        <authorList>
            <person name="Palmer J.M."/>
        </authorList>
    </citation>
    <scope>NUCLEOTIDE SEQUENCE [LARGE SCALE GENOMIC DNA]</scope>
    <source>
        <strain evidence="7 8">XC_2019</strain>
        <tissue evidence="7">Muscle</tissue>
    </source>
</reference>
<dbReference type="SMART" id="SM00179">
    <property type="entry name" value="EGF_CA"/>
    <property type="match status" value="1"/>
</dbReference>
<accession>A0ABV0QX24</accession>
<evidence type="ECO:0000256" key="3">
    <source>
        <dbReference type="ARBA" id="ARBA00022737"/>
    </source>
</evidence>
<evidence type="ECO:0000256" key="4">
    <source>
        <dbReference type="ARBA" id="ARBA00023157"/>
    </source>
</evidence>
<dbReference type="SMART" id="SM00181">
    <property type="entry name" value="EGF"/>
    <property type="match status" value="2"/>
</dbReference>
<keyword evidence="2" id="KW-0732">Signal</keyword>
<protein>
    <recommendedName>
        <fullName evidence="6">EGF-like domain-containing protein</fullName>
    </recommendedName>
</protein>
<organism evidence="7 8">
    <name type="scientific">Xenoophorus captivus</name>
    <dbReference type="NCBI Taxonomy" id="1517983"/>
    <lineage>
        <taxon>Eukaryota</taxon>
        <taxon>Metazoa</taxon>
        <taxon>Chordata</taxon>
        <taxon>Craniata</taxon>
        <taxon>Vertebrata</taxon>
        <taxon>Euteleostomi</taxon>
        <taxon>Actinopterygii</taxon>
        <taxon>Neopterygii</taxon>
        <taxon>Teleostei</taxon>
        <taxon>Neoteleostei</taxon>
        <taxon>Acanthomorphata</taxon>
        <taxon>Ovalentaria</taxon>
        <taxon>Atherinomorphae</taxon>
        <taxon>Cyprinodontiformes</taxon>
        <taxon>Goodeidae</taxon>
        <taxon>Xenoophorus</taxon>
    </lineage>
</organism>
<evidence type="ECO:0000259" key="6">
    <source>
        <dbReference type="PROSITE" id="PS50026"/>
    </source>
</evidence>
<sequence length="273" mass="30743">MNTPGSYKCYCLDGYALQPDGSCRSEKFVHISLFFLPLLQNFILIAGPQFKVSYLGVLLDVRTCYHANCQYGCEVMKGEVRCTCPSPGLRLGPDRRSCVDIDECALGGVMCPRHRKCFNTFGSFFCKCHLGFKLTYINGRYACIGEPEYKDTRPFCSLNASSPKCRCKDGSCKDQQIRSMMVPPLSLKDLKNLRLTPWYLWREVRFGSEYLGSPDTTTSGSLRSSWETQPRTLGTILVRDADIYQSRVSADEKICPHQVEFHSSAAPAVQQSK</sequence>
<evidence type="ECO:0000313" key="7">
    <source>
        <dbReference type="EMBL" id="MEQ2200037.1"/>
    </source>
</evidence>
<keyword evidence="4" id="KW-1015">Disulfide bond</keyword>
<evidence type="ECO:0000256" key="2">
    <source>
        <dbReference type="ARBA" id="ARBA00022729"/>
    </source>
</evidence>
<name>A0ABV0QX24_9TELE</name>
<dbReference type="Proteomes" id="UP001434883">
    <property type="component" value="Unassembled WGS sequence"/>
</dbReference>
<feature type="non-terminal residue" evidence="7">
    <location>
        <position position="273"/>
    </location>
</feature>
<dbReference type="EMBL" id="JAHRIN010025653">
    <property type="protein sequence ID" value="MEQ2200037.1"/>
    <property type="molecule type" value="Genomic_DNA"/>
</dbReference>
<keyword evidence="1 5" id="KW-0245">EGF-like domain</keyword>
<keyword evidence="8" id="KW-1185">Reference proteome</keyword>
<feature type="domain" description="EGF-like" evidence="6">
    <location>
        <begin position="100"/>
        <end position="138"/>
    </location>
</feature>
<proteinExistence type="predicted"/>
<dbReference type="InterPro" id="IPR000152">
    <property type="entry name" value="EGF-type_Asp/Asn_hydroxyl_site"/>
</dbReference>
<dbReference type="InterPro" id="IPR009030">
    <property type="entry name" value="Growth_fac_rcpt_cys_sf"/>
</dbReference>
<dbReference type="CDD" id="cd00054">
    <property type="entry name" value="EGF_CA"/>
    <property type="match status" value="1"/>
</dbReference>
<dbReference type="InterPro" id="IPR052235">
    <property type="entry name" value="Nephronectin_domain"/>
</dbReference>
<comment type="caution">
    <text evidence="7">The sequence shown here is derived from an EMBL/GenBank/DDBJ whole genome shotgun (WGS) entry which is preliminary data.</text>
</comment>
<dbReference type="InterPro" id="IPR001881">
    <property type="entry name" value="EGF-like_Ca-bd_dom"/>
</dbReference>
<dbReference type="InterPro" id="IPR018097">
    <property type="entry name" value="EGF_Ca-bd_CS"/>
</dbReference>
<dbReference type="PROSITE" id="PS50026">
    <property type="entry name" value="EGF_3"/>
    <property type="match status" value="1"/>
</dbReference>
<evidence type="ECO:0000313" key="8">
    <source>
        <dbReference type="Proteomes" id="UP001434883"/>
    </source>
</evidence>